<evidence type="ECO:0000256" key="1">
    <source>
        <dbReference type="SAM" id="MobiDB-lite"/>
    </source>
</evidence>
<keyword evidence="2" id="KW-0732">Signal</keyword>
<name>A0AAD4CRP6_ASPNN</name>
<keyword evidence="4" id="KW-1185">Reference proteome</keyword>
<feature type="compositionally biased region" description="Polar residues" evidence="1">
    <location>
        <begin position="93"/>
        <end position="107"/>
    </location>
</feature>
<feature type="signal peptide" evidence="2">
    <location>
        <begin position="1"/>
        <end position="15"/>
    </location>
</feature>
<organism evidence="3 4">
    <name type="scientific">Aspergillus nanangensis</name>
    <dbReference type="NCBI Taxonomy" id="2582783"/>
    <lineage>
        <taxon>Eukaryota</taxon>
        <taxon>Fungi</taxon>
        <taxon>Dikarya</taxon>
        <taxon>Ascomycota</taxon>
        <taxon>Pezizomycotina</taxon>
        <taxon>Eurotiomycetes</taxon>
        <taxon>Eurotiomycetidae</taxon>
        <taxon>Eurotiales</taxon>
        <taxon>Aspergillaceae</taxon>
        <taxon>Aspergillus</taxon>
        <taxon>Aspergillus subgen. Circumdati</taxon>
    </lineage>
</organism>
<feature type="region of interest" description="Disordered" evidence="1">
    <location>
        <begin position="81"/>
        <end position="107"/>
    </location>
</feature>
<evidence type="ECO:0000313" key="4">
    <source>
        <dbReference type="Proteomes" id="UP001194746"/>
    </source>
</evidence>
<dbReference type="EMBL" id="VCAU01000025">
    <property type="protein sequence ID" value="KAF9890568.1"/>
    <property type="molecule type" value="Genomic_DNA"/>
</dbReference>
<accession>A0AAD4CRP6</accession>
<dbReference type="Pfam" id="PF19900">
    <property type="entry name" value="DUF6373"/>
    <property type="match status" value="1"/>
</dbReference>
<proteinExistence type="predicted"/>
<reference evidence="3" key="1">
    <citation type="journal article" date="2019" name="Beilstein J. Org. Chem.">
        <title>Nanangenines: drimane sesquiterpenoids as the dominant metabolite cohort of a novel Australian fungus, Aspergillus nanangensis.</title>
        <authorList>
            <person name="Lacey H.J."/>
            <person name="Gilchrist C.L.M."/>
            <person name="Crombie A."/>
            <person name="Kalaitzis J.A."/>
            <person name="Vuong D."/>
            <person name="Rutledge P.J."/>
            <person name="Turner P."/>
            <person name="Pitt J.I."/>
            <person name="Lacey E."/>
            <person name="Chooi Y.H."/>
            <person name="Piggott A.M."/>
        </authorList>
    </citation>
    <scope>NUCLEOTIDE SEQUENCE</scope>
    <source>
        <strain evidence="3">MST-FP2251</strain>
    </source>
</reference>
<evidence type="ECO:0000256" key="2">
    <source>
        <dbReference type="SAM" id="SignalP"/>
    </source>
</evidence>
<dbReference type="AlphaFoldDB" id="A0AAD4CRP6"/>
<evidence type="ECO:0000313" key="3">
    <source>
        <dbReference type="EMBL" id="KAF9890568.1"/>
    </source>
</evidence>
<comment type="caution">
    <text evidence="3">The sequence shown here is derived from an EMBL/GenBank/DDBJ whole genome shotgun (WGS) entry which is preliminary data.</text>
</comment>
<feature type="chain" id="PRO_5041996813" evidence="2">
    <location>
        <begin position="16"/>
        <end position="116"/>
    </location>
</feature>
<dbReference type="Proteomes" id="UP001194746">
    <property type="component" value="Unassembled WGS sequence"/>
</dbReference>
<reference evidence="3" key="2">
    <citation type="submission" date="2020-02" db="EMBL/GenBank/DDBJ databases">
        <authorList>
            <person name="Gilchrist C.L.M."/>
            <person name="Chooi Y.-H."/>
        </authorList>
    </citation>
    <scope>NUCLEOTIDE SEQUENCE</scope>
    <source>
        <strain evidence="3">MST-FP2251</strain>
    </source>
</reference>
<dbReference type="InterPro" id="IPR045953">
    <property type="entry name" value="DUF6373"/>
</dbReference>
<gene>
    <name evidence="3" type="ORF">FE257_005699</name>
</gene>
<protein>
    <submittedName>
        <fullName evidence="3">Uncharacterized protein</fullName>
    </submittedName>
</protein>
<sequence length="116" mass="12389">MRFLLSAVFVVGCLGAPILPLSPLVSKEQAEGMTQDGDVAVCDRLVSQPNVSIIPSYLSAQANQPAEPDSRSRIFIILTVPQSRGESEEPSKTTEGNVSPTNDGTVNNNVSFLRLC</sequence>